<gene>
    <name evidence="1" type="ORF">HOO65_030928</name>
</gene>
<reference evidence="1 2" key="1">
    <citation type="submission" date="2020-05" db="EMBL/GenBank/DDBJ databases">
        <title>Ceratocystis lukuohia genome.</title>
        <authorList>
            <person name="Harrington T.C."/>
            <person name="Kim K."/>
            <person name="Mayers C.G."/>
        </authorList>
    </citation>
    <scope>NUCLEOTIDE SEQUENCE [LARGE SCALE GENOMIC DNA]</scope>
    <source>
        <strain evidence="1 2">C4212</strain>
    </source>
</reference>
<organism evidence="1 2">
    <name type="scientific">Ceratocystis lukuohia</name>
    <dbReference type="NCBI Taxonomy" id="2019550"/>
    <lineage>
        <taxon>Eukaryota</taxon>
        <taxon>Fungi</taxon>
        <taxon>Dikarya</taxon>
        <taxon>Ascomycota</taxon>
        <taxon>Pezizomycotina</taxon>
        <taxon>Sordariomycetes</taxon>
        <taxon>Hypocreomycetidae</taxon>
        <taxon>Microascales</taxon>
        <taxon>Ceratocystidaceae</taxon>
        <taxon>Ceratocystis</taxon>
    </lineage>
</organism>
<evidence type="ECO:0000313" key="1">
    <source>
        <dbReference type="EMBL" id="KAL2889427.1"/>
    </source>
</evidence>
<accession>A0ABR4MMB0</accession>
<sequence>MDRDCFVLACKREAVELGRMLVDEGKGPDATDELAKKVVAAVERALETSTPKTPSKISLKPWWNEECRQQNAMMREARSNHRRNMDDVRLEAAYMKEQKAIRKAVVQAKRSPMSKIVAGLTQARDVFRAIKWANEKTDRRISLLQKPDGTRTTCTAEFVALLLETHTKPHTRAQWQHQEPNVEA</sequence>
<evidence type="ECO:0000313" key="2">
    <source>
        <dbReference type="Proteomes" id="UP001610728"/>
    </source>
</evidence>
<comment type="caution">
    <text evidence="1">The sequence shown here is derived from an EMBL/GenBank/DDBJ whole genome shotgun (WGS) entry which is preliminary data.</text>
</comment>
<protein>
    <submittedName>
        <fullName evidence="1">Uncharacterized protein</fullName>
    </submittedName>
</protein>
<name>A0ABR4MMB0_9PEZI</name>
<proteinExistence type="predicted"/>
<dbReference type="Proteomes" id="UP001610728">
    <property type="component" value="Unassembled WGS sequence"/>
</dbReference>
<dbReference type="RefSeq" id="XP_070860607.1">
    <property type="nucleotide sequence ID" value="XM_071000526.1"/>
</dbReference>
<dbReference type="EMBL" id="JABSNW010000003">
    <property type="protein sequence ID" value="KAL2889427.1"/>
    <property type="molecule type" value="Genomic_DNA"/>
</dbReference>
<dbReference type="GeneID" id="98117745"/>
<keyword evidence="2" id="KW-1185">Reference proteome</keyword>